<feature type="non-terminal residue" evidence="5">
    <location>
        <position position="519"/>
    </location>
</feature>
<proteinExistence type="inferred from homology"/>
<keyword evidence="6" id="KW-1185">Reference proteome</keyword>
<evidence type="ECO:0000256" key="1">
    <source>
        <dbReference type="ARBA" id="ARBA00009219"/>
    </source>
</evidence>
<keyword evidence="3" id="KW-0472">Membrane</keyword>
<dbReference type="GO" id="GO:0006694">
    <property type="term" value="P:steroid biosynthetic process"/>
    <property type="evidence" value="ECO:0007669"/>
    <property type="project" value="InterPro"/>
</dbReference>
<feature type="transmembrane region" description="Helical" evidence="3">
    <location>
        <begin position="73"/>
        <end position="92"/>
    </location>
</feature>
<evidence type="ECO:0000313" key="5">
    <source>
        <dbReference type="EMBL" id="KZT10248.1"/>
    </source>
</evidence>
<dbReference type="PANTHER" id="PTHR43245:SF51">
    <property type="entry name" value="SHORT CHAIN DEHYDROGENASE_REDUCTASE FAMILY 42E, MEMBER 2"/>
    <property type="match status" value="1"/>
</dbReference>
<dbReference type="InParanoid" id="A0A165GER3"/>
<gene>
    <name evidence="5" type="ORF">LAESUDRAFT_672926</name>
</gene>
<dbReference type="RefSeq" id="XP_040767988.1">
    <property type="nucleotide sequence ID" value="XM_040905508.1"/>
</dbReference>
<dbReference type="AlphaFoldDB" id="A0A165GER3"/>
<comment type="similarity">
    <text evidence="1">Belongs to the 3-beta-HSD family.</text>
</comment>
<dbReference type="STRING" id="1314785.A0A165GER3"/>
<evidence type="ECO:0000256" key="2">
    <source>
        <dbReference type="ARBA" id="ARBA00023002"/>
    </source>
</evidence>
<reference evidence="5 6" key="1">
    <citation type="journal article" date="2016" name="Mol. Biol. Evol.">
        <title>Comparative Genomics of Early-Diverging Mushroom-Forming Fungi Provides Insights into the Origins of Lignocellulose Decay Capabilities.</title>
        <authorList>
            <person name="Nagy L.G."/>
            <person name="Riley R."/>
            <person name="Tritt A."/>
            <person name="Adam C."/>
            <person name="Daum C."/>
            <person name="Floudas D."/>
            <person name="Sun H."/>
            <person name="Yadav J.S."/>
            <person name="Pangilinan J."/>
            <person name="Larsson K.H."/>
            <person name="Matsuura K."/>
            <person name="Barry K."/>
            <person name="Labutti K."/>
            <person name="Kuo R."/>
            <person name="Ohm R.A."/>
            <person name="Bhattacharya S.S."/>
            <person name="Shirouzu T."/>
            <person name="Yoshinaga Y."/>
            <person name="Martin F.M."/>
            <person name="Grigoriev I.V."/>
            <person name="Hibbett D.S."/>
        </authorList>
    </citation>
    <scope>NUCLEOTIDE SEQUENCE [LARGE SCALE GENOMIC DNA]</scope>
    <source>
        <strain evidence="5 6">93-53</strain>
    </source>
</reference>
<dbReference type="GeneID" id="63822538"/>
<dbReference type="PANTHER" id="PTHR43245">
    <property type="entry name" value="BIFUNCTIONAL POLYMYXIN RESISTANCE PROTEIN ARNA"/>
    <property type="match status" value="1"/>
</dbReference>
<name>A0A165GER3_9APHY</name>
<dbReference type="GO" id="GO:0016616">
    <property type="term" value="F:oxidoreductase activity, acting on the CH-OH group of donors, NAD or NADP as acceptor"/>
    <property type="evidence" value="ECO:0007669"/>
    <property type="project" value="InterPro"/>
</dbReference>
<dbReference type="OrthoDB" id="10058185at2759"/>
<feature type="domain" description="3-beta hydroxysteroid dehydrogenase/isomerase" evidence="4">
    <location>
        <begin position="74"/>
        <end position="361"/>
    </location>
</feature>
<keyword evidence="3" id="KW-1133">Transmembrane helix</keyword>
<accession>A0A165GER3</accession>
<dbReference type="InterPro" id="IPR036291">
    <property type="entry name" value="NAD(P)-bd_dom_sf"/>
</dbReference>
<dbReference type="EMBL" id="KV427609">
    <property type="protein sequence ID" value="KZT10248.1"/>
    <property type="molecule type" value="Genomic_DNA"/>
</dbReference>
<evidence type="ECO:0000259" key="4">
    <source>
        <dbReference type="Pfam" id="PF01073"/>
    </source>
</evidence>
<keyword evidence="2" id="KW-0560">Oxidoreductase</keyword>
<organism evidence="5 6">
    <name type="scientific">Laetiporus sulphureus 93-53</name>
    <dbReference type="NCBI Taxonomy" id="1314785"/>
    <lineage>
        <taxon>Eukaryota</taxon>
        <taxon>Fungi</taxon>
        <taxon>Dikarya</taxon>
        <taxon>Basidiomycota</taxon>
        <taxon>Agaricomycotina</taxon>
        <taxon>Agaricomycetes</taxon>
        <taxon>Polyporales</taxon>
        <taxon>Laetiporus</taxon>
    </lineage>
</organism>
<evidence type="ECO:0000256" key="3">
    <source>
        <dbReference type="SAM" id="Phobius"/>
    </source>
</evidence>
<protein>
    <submittedName>
        <fullName evidence="5">NAD(P)-binding protein</fullName>
    </submittedName>
</protein>
<dbReference type="SUPFAM" id="SSF51735">
    <property type="entry name" value="NAD(P)-binding Rossmann-fold domains"/>
    <property type="match status" value="1"/>
</dbReference>
<dbReference type="Pfam" id="PF01073">
    <property type="entry name" value="3Beta_HSD"/>
    <property type="match status" value="1"/>
</dbReference>
<evidence type="ECO:0000313" key="6">
    <source>
        <dbReference type="Proteomes" id="UP000076871"/>
    </source>
</evidence>
<dbReference type="Proteomes" id="UP000076871">
    <property type="component" value="Unassembled WGS sequence"/>
</dbReference>
<dbReference type="Gene3D" id="3.40.50.720">
    <property type="entry name" value="NAD(P)-binding Rossmann-like Domain"/>
    <property type="match status" value="1"/>
</dbReference>
<dbReference type="InterPro" id="IPR050177">
    <property type="entry name" value="Lipid_A_modif_metabolic_enz"/>
</dbReference>
<keyword evidence="3" id="KW-0812">Transmembrane</keyword>
<dbReference type="InterPro" id="IPR002225">
    <property type="entry name" value="3Beta_OHSteriod_DH/Estase"/>
</dbReference>
<sequence>MGTTIWLAVGIVLAIILYIRANDSKLGRLPSAATAFSAKRWIAGDVQRTVDRLADSPPSLLSDKLPPKTGRRYIVTGGAGFLGGWIVLHLLARGEDPRRIRVIDIRSPIRQDLMEGTAKDVDFMQVDVSDAEAVDAAFSKPWPPVPSDVPGEPEPEVTIFHTAATIRFFERMRSLLRYSEEVNVKGTQNILDAARRIGASILVYTSSGSISVRNTRFCLWPWEREPKYFVQPINDDDNLIPTRHDDYFSNYAVSKHMGERLVRAADNTPSGGRVLRTGCIRPGNGIYGPGGDLLVGLYLVKKLNLTWIANIMQSFVFVENCSLAHLCYEQRLLELQRGSTNPDIGGQAFCVADAGPPPTFGEVYEALTLASKGEAIFKHLSCTTMLALAHAVEAYYLLRHFLSQSSFAPLAHLVPALSGDIVFLQPSMFSLTVVHLIFDDSRARAPPEKGGLGYDGSITTMEGVCKVAIEHRKGDGKGWQRVVAGHKEVGHGFGLARAEKGVEEIIEKVGNGVGVSATK</sequence>